<sequence length="400" mass="43773">MTTEPPTPVLADPADIGPSRKPVLARPVVFWGTYDLGKPRTRILRDSLRGVGVEVVEIHADIWCGHEDKSQAGTATILMVLLRALLAYPGLAIRYLRAPAHDAVIVPYLGQFDVLFFTPLAWLRRKPVIWDMFISLYDTAVCDRRMIRASNPIAYGLWALERCACRAADLVLLDTPTHARRIADLFGLGAIQTDAVPVGAEPGVFGRIPPHKPHDGPTLILFYGQLIPLHGIETILKAALSERGREHRWHIIGTGQDSYLVEAALAAGTAPHVTWERWRSYNKLIGAIEKADVCLGIFGASEKAASVVPNKVYQCLMAGRTVITRRSEAISEAFPVSHPSLVQVAHSDHVALLDAIDEARGNDFPAIPEDYVAAARPEDIGRQLVVLISNICEGTSAYAQ</sequence>
<evidence type="ECO:0000313" key="1">
    <source>
        <dbReference type="EMBL" id="PWK59041.1"/>
    </source>
</evidence>
<evidence type="ECO:0000313" key="2">
    <source>
        <dbReference type="Proteomes" id="UP000245390"/>
    </source>
</evidence>
<keyword evidence="2" id="KW-1185">Reference proteome</keyword>
<keyword evidence="1" id="KW-0808">Transferase</keyword>
<reference evidence="1 2" key="1">
    <citation type="submission" date="2018-05" db="EMBL/GenBank/DDBJ databases">
        <title>Genomic Encyclopedia of Type Strains, Phase IV (KMG-IV): sequencing the most valuable type-strain genomes for metagenomic binning, comparative biology and taxonomic classification.</title>
        <authorList>
            <person name="Goeker M."/>
        </authorList>
    </citation>
    <scope>NUCLEOTIDE SEQUENCE [LARGE SCALE GENOMIC DNA]</scope>
    <source>
        <strain evidence="1 2">DSM 103371</strain>
    </source>
</reference>
<dbReference type="RefSeq" id="WP_126918501.1">
    <property type="nucleotide sequence ID" value="NZ_CP034588.1"/>
</dbReference>
<dbReference type="Gene3D" id="3.40.50.2000">
    <property type="entry name" value="Glycogen Phosphorylase B"/>
    <property type="match status" value="1"/>
</dbReference>
<dbReference type="KEGG" id="salo:EF888_05750"/>
<name>A0A316GDJ4_9RHOB</name>
<gene>
    <name evidence="1" type="ORF">C8D95_101863</name>
</gene>
<organism evidence="1 2">
    <name type="scientific">Silicimonas algicola</name>
    <dbReference type="NCBI Taxonomy" id="1826607"/>
    <lineage>
        <taxon>Bacteria</taxon>
        <taxon>Pseudomonadati</taxon>
        <taxon>Pseudomonadota</taxon>
        <taxon>Alphaproteobacteria</taxon>
        <taxon>Rhodobacterales</taxon>
        <taxon>Paracoccaceae</taxon>
    </lineage>
</organism>
<dbReference type="AlphaFoldDB" id="A0A316GDJ4"/>
<dbReference type="OrthoDB" id="9790710at2"/>
<dbReference type="Proteomes" id="UP000245390">
    <property type="component" value="Unassembled WGS sequence"/>
</dbReference>
<dbReference type="SUPFAM" id="SSF53756">
    <property type="entry name" value="UDP-Glycosyltransferase/glycogen phosphorylase"/>
    <property type="match status" value="1"/>
</dbReference>
<dbReference type="Pfam" id="PF13692">
    <property type="entry name" value="Glyco_trans_1_4"/>
    <property type="match status" value="1"/>
</dbReference>
<proteinExistence type="predicted"/>
<accession>A0A316GDJ4</accession>
<dbReference type="EMBL" id="QGGV01000001">
    <property type="protein sequence ID" value="PWK59041.1"/>
    <property type="molecule type" value="Genomic_DNA"/>
</dbReference>
<protein>
    <submittedName>
        <fullName evidence="1">Glycosyltransferase involved in cell wall biosynthesis</fullName>
    </submittedName>
</protein>
<comment type="caution">
    <text evidence="1">The sequence shown here is derived from an EMBL/GenBank/DDBJ whole genome shotgun (WGS) entry which is preliminary data.</text>
</comment>
<dbReference type="GO" id="GO:0016740">
    <property type="term" value="F:transferase activity"/>
    <property type="evidence" value="ECO:0007669"/>
    <property type="project" value="UniProtKB-KW"/>
</dbReference>